<reference evidence="10" key="1">
    <citation type="submission" date="2022-12" db="EMBL/GenBank/DDBJ databases">
        <title>Genome assemblies of Blomia tropicalis.</title>
        <authorList>
            <person name="Cui Y."/>
        </authorList>
    </citation>
    <scope>NUCLEOTIDE SEQUENCE</scope>
    <source>
        <tissue evidence="10">Adult mites</tissue>
    </source>
</reference>
<dbReference type="SMART" id="SM00386">
    <property type="entry name" value="HAT"/>
    <property type="match status" value="7"/>
</dbReference>
<dbReference type="GO" id="GO:0005634">
    <property type="term" value="C:nucleus"/>
    <property type="evidence" value="ECO:0007669"/>
    <property type="project" value="UniProtKB-SubCell"/>
</dbReference>
<dbReference type="Gene3D" id="3.30.70.330">
    <property type="match status" value="2"/>
</dbReference>
<feature type="domain" description="RRM" evidence="9">
    <location>
        <begin position="731"/>
        <end position="810"/>
    </location>
</feature>
<dbReference type="InterPro" id="IPR003107">
    <property type="entry name" value="HAT"/>
</dbReference>
<evidence type="ECO:0000256" key="5">
    <source>
        <dbReference type="ARBA" id="ARBA00023187"/>
    </source>
</evidence>
<keyword evidence="2" id="KW-0507">mRNA processing</keyword>
<dbReference type="Pfam" id="PF05843">
    <property type="entry name" value="Suf"/>
    <property type="match status" value="1"/>
</dbReference>
<evidence type="ECO:0000256" key="4">
    <source>
        <dbReference type="ARBA" id="ARBA00022884"/>
    </source>
</evidence>
<evidence type="ECO:0000256" key="2">
    <source>
        <dbReference type="ARBA" id="ARBA00022664"/>
    </source>
</evidence>
<protein>
    <recommendedName>
        <fullName evidence="9">RRM domain-containing protein</fullName>
    </recommendedName>
</protein>
<dbReference type="InterPro" id="IPR000504">
    <property type="entry name" value="RRM_dom"/>
</dbReference>
<accession>A0A9Q0RJB6</accession>
<feature type="compositionally biased region" description="Polar residues" evidence="8">
    <location>
        <begin position="855"/>
        <end position="880"/>
    </location>
</feature>
<dbReference type="PROSITE" id="PS50102">
    <property type="entry name" value="RRM"/>
    <property type="match status" value="2"/>
</dbReference>
<keyword evidence="11" id="KW-1185">Reference proteome</keyword>
<sequence length="889" mass="104666">MDFTKIEDDNDSNSVDDDNSSMERPSNLDIEMENGEDTDDSDSDENDSDDENEALLVEEVNRLQEELSHNPFDYEKHVSLIEKLRSIGELDILREAREKMNKLFPLSAKLWLEWLQDEEKIATTTEQKLAILDLYERAVNDYLDCTVNSNYIFYLIELYESSLVSIDRVRNIFEQTLTRIGCSVIHGTKIWQYYRLLETNILSGFDLINENNRETVQQQIKLIFDIFSRQLSIPLVEMEKNYQQFEEWLDHIKTTYGIDLRENEKQQISRLKIEYEKSLKTLESLKVFEDKLQHSQYPHYQEYLNYIDEEIKNDNLSRTQCLFERAINDNCLQAELWLKYLKFCDRKFVVDTILLPIYERALRNCPWIVDFWLQYMVSIERLSSKNLENVLRDVLDRASKNTFDSVDSYKRLWLYYINFTRRDICKNNSWNNDESQKKIRDLFDSILIQLEQMSNLDYCYDLYRYYAKVEAQYCSSIQNCRKIFNDLTKKSPTLKRQASFWIDWAIIEQRFGGSEDLRKVLYRGLEMCLDYPETIGDFLLRYEQEEGENVERYSLALNKIEFAIKKKNTRAEKEAKIEEMKVKEDVAQNNNRSLKRKAEKTTTETNLPKKPHIETDKSKLESEPSKPAHGVFVKTDDAKREQTIFLSNLNYDLTEDDIRECFVQFGPINEVRLVRDFKGRSKGFCYVEYERIESARTARKNDRLLLRERPVFISEMDKRNKFNYSTNKENNKIFVKNIPFEMTKDDLIAQVFSNYSDSIIDCRLITFKNGHSKGLAYIECKNASIAEKIVKEKNDFEVGDRKLFVAISDPSVAKTNSLSSSVPFSKSNPARTGTSNLMIPHSLMAKSHPSKVKMQLTTDGPSTSKKNGQQDTISNKNLSNDQFRSMFLN</sequence>
<dbReference type="InterPro" id="IPR035979">
    <property type="entry name" value="RBD_domain_sf"/>
</dbReference>
<keyword evidence="4 7" id="KW-0694">RNA-binding</keyword>
<comment type="subcellular location">
    <subcellularLocation>
        <location evidence="1">Nucleus</location>
    </subcellularLocation>
</comment>
<feature type="compositionally biased region" description="Basic and acidic residues" evidence="8">
    <location>
        <begin position="611"/>
        <end position="626"/>
    </location>
</feature>
<dbReference type="Pfam" id="PF00076">
    <property type="entry name" value="RRM_1"/>
    <property type="match status" value="2"/>
</dbReference>
<dbReference type="Proteomes" id="UP001142055">
    <property type="component" value="Chromosome 3"/>
</dbReference>
<comment type="caution">
    <text evidence="10">The sequence shown here is derived from an EMBL/GenBank/DDBJ whole genome shotgun (WGS) entry which is preliminary data.</text>
</comment>
<dbReference type="InterPro" id="IPR011990">
    <property type="entry name" value="TPR-like_helical_dom_sf"/>
</dbReference>
<dbReference type="PANTHER" id="PTHR17204">
    <property type="entry name" value="PRE-MRNA PROCESSING PROTEIN PRP39-RELATED"/>
    <property type="match status" value="1"/>
</dbReference>
<evidence type="ECO:0000256" key="6">
    <source>
        <dbReference type="ARBA" id="ARBA00023242"/>
    </source>
</evidence>
<proteinExistence type="predicted"/>
<dbReference type="InterPro" id="IPR012677">
    <property type="entry name" value="Nucleotide-bd_a/b_plait_sf"/>
</dbReference>
<feature type="region of interest" description="Disordered" evidence="8">
    <location>
        <begin position="1"/>
        <end position="50"/>
    </location>
</feature>
<keyword evidence="6" id="KW-0539">Nucleus</keyword>
<feature type="compositionally biased region" description="Acidic residues" evidence="8">
    <location>
        <begin position="30"/>
        <end position="50"/>
    </location>
</feature>
<feature type="region of interest" description="Disordered" evidence="8">
    <location>
        <begin position="848"/>
        <end position="880"/>
    </location>
</feature>
<dbReference type="SUPFAM" id="SSF48452">
    <property type="entry name" value="TPR-like"/>
    <property type="match status" value="1"/>
</dbReference>
<dbReference type="InterPro" id="IPR008847">
    <property type="entry name" value="Suf"/>
</dbReference>
<dbReference type="SUPFAM" id="SSF54928">
    <property type="entry name" value="RNA-binding domain, RBD"/>
    <property type="match status" value="2"/>
</dbReference>
<gene>
    <name evidence="10" type="ORF">RDWZM_007673</name>
</gene>
<evidence type="ECO:0000256" key="7">
    <source>
        <dbReference type="PROSITE-ProRule" id="PRU00176"/>
    </source>
</evidence>
<dbReference type="SMART" id="SM00360">
    <property type="entry name" value="RRM"/>
    <property type="match status" value="2"/>
</dbReference>
<dbReference type="EMBL" id="JAPWDV010000003">
    <property type="protein sequence ID" value="KAJ6216516.1"/>
    <property type="molecule type" value="Genomic_DNA"/>
</dbReference>
<dbReference type="GO" id="GO:0008380">
    <property type="term" value="P:RNA splicing"/>
    <property type="evidence" value="ECO:0007669"/>
    <property type="project" value="UniProtKB-KW"/>
</dbReference>
<evidence type="ECO:0000256" key="8">
    <source>
        <dbReference type="SAM" id="MobiDB-lite"/>
    </source>
</evidence>
<feature type="domain" description="RRM" evidence="9">
    <location>
        <begin position="642"/>
        <end position="718"/>
    </location>
</feature>
<dbReference type="GO" id="GO:0006397">
    <property type="term" value="P:mRNA processing"/>
    <property type="evidence" value="ECO:0007669"/>
    <property type="project" value="UniProtKB-KW"/>
</dbReference>
<dbReference type="OMA" id="LWARYIL"/>
<keyword evidence="3" id="KW-0677">Repeat</keyword>
<dbReference type="AlphaFoldDB" id="A0A9Q0RJB6"/>
<evidence type="ECO:0000256" key="3">
    <source>
        <dbReference type="ARBA" id="ARBA00022737"/>
    </source>
</evidence>
<feature type="region of interest" description="Disordered" evidence="8">
    <location>
        <begin position="588"/>
        <end position="630"/>
    </location>
</feature>
<organism evidence="10 11">
    <name type="scientific">Blomia tropicalis</name>
    <name type="common">Mite</name>
    <dbReference type="NCBI Taxonomy" id="40697"/>
    <lineage>
        <taxon>Eukaryota</taxon>
        <taxon>Metazoa</taxon>
        <taxon>Ecdysozoa</taxon>
        <taxon>Arthropoda</taxon>
        <taxon>Chelicerata</taxon>
        <taxon>Arachnida</taxon>
        <taxon>Acari</taxon>
        <taxon>Acariformes</taxon>
        <taxon>Sarcoptiformes</taxon>
        <taxon>Astigmata</taxon>
        <taxon>Glycyphagoidea</taxon>
        <taxon>Echimyopodidae</taxon>
        <taxon>Blomia</taxon>
    </lineage>
</organism>
<dbReference type="Gene3D" id="1.25.40.10">
    <property type="entry name" value="Tetratricopeptide repeat domain"/>
    <property type="match status" value="2"/>
</dbReference>
<evidence type="ECO:0000313" key="10">
    <source>
        <dbReference type="EMBL" id="KAJ6216516.1"/>
    </source>
</evidence>
<dbReference type="GO" id="GO:0003723">
    <property type="term" value="F:RNA binding"/>
    <property type="evidence" value="ECO:0007669"/>
    <property type="project" value="UniProtKB-UniRule"/>
</dbReference>
<evidence type="ECO:0000256" key="1">
    <source>
        <dbReference type="ARBA" id="ARBA00004123"/>
    </source>
</evidence>
<keyword evidence="5" id="KW-0508">mRNA splicing</keyword>
<evidence type="ECO:0000259" key="9">
    <source>
        <dbReference type="PROSITE" id="PS50102"/>
    </source>
</evidence>
<name>A0A9Q0RJB6_BLOTA</name>
<feature type="compositionally biased region" description="Acidic residues" evidence="8">
    <location>
        <begin position="8"/>
        <end position="20"/>
    </location>
</feature>
<dbReference type="PANTHER" id="PTHR17204:SF25">
    <property type="entry name" value="RRM DOMAIN-CONTAINING PROTEIN"/>
    <property type="match status" value="1"/>
</dbReference>
<evidence type="ECO:0000313" key="11">
    <source>
        <dbReference type="Proteomes" id="UP001142055"/>
    </source>
</evidence>